<feature type="region of interest" description="Disordered" evidence="1">
    <location>
        <begin position="413"/>
        <end position="434"/>
    </location>
</feature>
<organism evidence="2 3">
    <name type="scientific">Dactylellina haptotyla (strain CBS 200.50)</name>
    <name type="common">Nematode-trapping fungus</name>
    <name type="synonym">Monacrosporium haptotylum</name>
    <dbReference type="NCBI Taxonomy" id="1284197"/>
    <lineage>
        <taxon>Eukaryota</taxon>
        <taxon>Fungi</taxon>
        <taxon>Dikarya</taxon>
        <taxon>Ascomycota</taxon>
        <taxon>Pezizomycotina</taxon>
        <taxon>Orbiliomycetes</taxon>
        <taxon>Orbiliales</taxon>
        <taxon>Orbiliaceae</taxon>
        <taxon>Dactylellina</taxon>
    </lineage>
</organism>
<keyword evidence="3" id="KW-1185">Reference proteome</keyword>
<name>S8ALY1_DACHA</name>
<accession>S8ALY1</accession>
<dbReference type="OrthoDB" id="5428284at2759"/>
<evidence type="ECO:0000313" key="3">
    <source>
        <dbReference type="Proteomes" id="UP000015100"/>
    </source>
</evidence>
<feature type="compositionally biased region" description="Polar residues" evidence="1">
    <location>
        <begin position="354"/>
        <end position="370"/>
    </location>
</feature>
<proteinExistence type="predicted"/>
<dbReference type="Proteomes" id="UP000015100">
    <property type="component" value="Unassembled WGS sequence"/>
</dbReference>
<dbReference type="AlphaFoldDB" id="S8ALY1"/>
<reference evidence="3" key="2">
    <citation type="submission" date="2013-04" db="EMBL/GenBank/DDBJ databases">
        <title>Genomic mechanisms accounting for the adaptation to parasitism in nematode-trapping fungi.</title>
        <authorList>
            <person name="Ahren D.G."/>
        </authorList>
    </citation>
    <scope>NUCLEOTIDE SEQUENCE [LARGE SCALE GENOMIC DNA]</scope>
    <source>
        <strain evidence="3">CBS 200.50</strain>
    </source>
</reference>
<reference evidence="2 3" key="1">
    <citation type="journal article" date="2013" name="PLoS Genet.">
        <title>Genomic mechanisms accounting for the adaptation to parasitism in nematode-trapping fungi.</title>
        <authorList>
            <person name="Meerupati T."/>
            <person name="Andersson K.M."/>
            <person name="Friman E."/>
            <person name="Kumar D."/>
            <person name="Tunlid A."/>
            <person name="Ahren D."/>
        </authorList>
    </citation>
    <scope>NUCLEOTIDE SEQUENCE [LARGE SCALE GENOMIC DNA]</scope>
    <source>
        <strain evidence="2 3">CBS 200.50</strain>
    </source>
</reference>
<sequence>MARRVRADWFKSFRYFWTSTNLNPRDLDTCYLITGKTIDGDVDWLAIYNKPGEPPALGIAFYNNQQCGERSSRTQFNSRALKKPIFIMTLPRDNPYGIHFVNLKELGIKYVKGSYRAVNATEEFRPGGLLAGIPQDNGNGLYVWEASPTNLLDPVRRVYVPNQVKRIPEPTNILERVDLEGTRLGYIFMRDQVERYLDPTTVGLEDTVTPWIEASLSGAWDNVPERKRPGLKGPRYIPNKKGVSDNKQAWEGVEPLVRTHRRGAYGDEDRTIVYTGVKPDVVPGLVYYELNKARLLPESAIPHRSNDQEPEIDHHVENVDNVDESNAMPVDEGANSEFWRFLNDVVSVGKAQLQPDNENSDGSLQIQSSKDISDHQEDDQVEEIYQLPIEIDGSDRDSEGFLHPESRILFKSKYLPDDRPDDFENPEPYQNGGVAPNLEVAPAVARIIEEEQPLIALPQLLENPGGSYAEVTNPYSGLARDLGPNAPRNDVPSTLNRLTSDILSVDSSMADIDTRIPTTSTGRRSRNALDEFVAEGENSRAPVNFDHYLENFNAGQVDPNTRRSSKTR</sequence>
<evidence type="ECO:0000313" key="2">
    <source>
        <dbReference type="EMBL" id="EPS43879.1"/>
    </source>
</evidence>
<dbReference type="HOGENOM" id="CLU_479804_0_0_1"/>
<protein>
    <submittedName>
        <fullName evidence="2">Uncharacterized protein</fullName>
    </submittedName>
</protein>
<gene>
    <name evidence="2" type="ORF">H072_2033</name>
</gene>
<dbReference type="EMBL" id="AQGS01000063">
    <property type="protein sequence ID" value="EPS43879.1"/>
    <property type="molecule type" value="Genomic_DNA"/>
</dbReference>
<evidence type="ECO:0000256" key="1">
    <source>
        <dbReference type="SAM" id="MobiDB-lite"/>
    </source>
</evidence>
<comment type="caution">
    <text evidence="2">The sequence shown here is derived from an EMBL/GenBank/DDBJ whole genome shotgun (WGS) entry which is preliminary data.</text>
</comment>
<feature type="region of interest" description="Disordered" evidence="1">
    <location>
        <begin position="352"/>
        <end position="378"/>
    </location>
</feature>